<feature type="region of interest" description="Disordered" evidence="1">
    <location>
        <begin position="1"/>
        <end position="98"/>
    </location>
</feature>
<name>Q69IK8_ORYSJ</name>
<evidence type="ECO:0000256" key="1">
    <source>
        <dbReference type="SAM" id="MobiDB-lite"/>
    </source>
</evidence>
<feature type="compositionally biased region" description="Basic residues" evidence="1">
    <location>
        <begin position="67"/>
        <end position="82"/>
    </location>
</feature>
<proteinExistence type="predicted"/>
<gene>
    <name evidence="2" type="primary">OSJNBa0032L17.5</name>
</gene>
<accession>Q69IK8</accession>
<organism evidence="2 3">
    <name type="scientific">Oryza sativa subsp. japonica</name>
    <name type="common">Rice</name>
    <dbReference type="NCBI Taxonomy" id="39947"/>
    <lineage>
        <taxon>Eukaryota</taxon>
        <taxon>Viridiplantae</taxon>
        <taxon>Streptophyta</taxon>
        <taxon>Embryophyta</taxon>
        <taxon>Tracheophyta</taxon>
        <taxon>Spermatophyta</taxon>
        <taxon>Magnoliopsida</taxon>
        <taxon>Liliopsida</taxon>
        <taxon>Poales</taxon>
        <taxon>Poaceae</taxon>
        <taxon>BOP clade</taxon>
        <taxon>Oryzoideae</taxon>
        <taxon>Oryzeae</taxon>
        <taxon>Oryzinae</taxon>
        <taxon>Oryza</taxon>
        <taxon>Oryza sativa</taxon>
    </lineage>
</organism>
<sequence length="147" mass="15636">MAQGASSPSSVAGEGGRRRRSRSRGGRRRRGARRRACSAGKGGGGLAAQRGKGVDGAAGLALGGWGQHRRPGAQRRGGRRRPATPLASHRQSSPLGRGGIGYWIGARLRVRDLGFLCFMGHWAKQFLMGSGTHDFHRLDKPTEQLAS</sequence>
<reference evidence="3" key="1">
    <citation type="journal article" date="2005" name="Nature">
        <title>The map-based sequence of the rice genome.</title>
        <authorList>
            <consortium name="International rice genome sequencing project (IRGSP)"/>
            <person name="Matsumoto T."/>
            <person name="Wu J."/>
            <person name="Kanamori H."/>
            <person name="Katayose Y."/>
            <person name="Fujisawa M."/>
            <person name="Namiki N."/>
            <person name="Mizuno H."/>
            <person name="Yamamoto K."/>
            <person name="Antonio B.A."/>
            <person name="Baba T."/>
            <person name="Sakata K."/>
            <person name="Nagamura Y."/>
            <person name="Aoki H."/>
            <person name="Arikawa K."/>
            <person name="Arita K."/>
            <person name="Bito T."/>
            <person name="Chiden Y."/>
            <person name="Fujitsuka N."/>
            <person name="Fukunaka R."/>
            <person name="Hamada M."/>
            <person name="Harada C."/>
            <person name="Hayashi A."/>
            <person name="Hijishita S."/>
            <person name="Honda M."/>
            <person name="Hosokawa S."/>
            <person name="Ichikawa Y."/>
            <person name="Idonuma A."/>
            <person name="Iijima M."/>
            <person name="Ikeda M."/>
            <person name="Ikeno M."/>
            <person name="Ito K."/>
            <person name="Ito S."/>
            <person name="Ito T."/>
            <person name="Ito Y."/>
            <person name="Ito Y."/>
            <person name="Iwabuchi A."/>
            <person name="Kamiya K."/>
            <person name="Karasawa W."/>
            <person name="Kurita K."/>
            <person name="Katagiri S."/>
            <person name="Kikuta A."/>
            <person name="Kobayashi H."/>
            <person name="Kobayashi N."/>
            <person name="Machita K."/>
            <person name="Maehara T."/>
            <person name="Masukawa M."/>
            <person name="Mizubayashi T."/>
            <person name="Mukai Y."/>
            <person name="Nagasaki H."/>
            <person name="Nagata Y."/>
            <person name="Naito S."/>
            <person name="Nakashima M."/>
            <person name="Nakama Y."/>
            <person name="Nakamichi Y."/>
            <person name="Nakamura M."/>
            <person name="Meguro A."/>
            <person name="Negishi M."/>
            <person name="Ohta I."/>
            <person name="Ohta T."/>
            <person name="Okamoto M."/>
            <person name="Ono N."/>
            <person name="Saji S."/>
            <person name="Sakaguchi M."/>
            <person name="Sakai K."/>
            <person name="Shibata M."/>
            <person name="Shimokawa T."/>
            <person name="Song J."/>
            <person name="Takazaki Y."/>
            <person name="Terasawa K."/>
            <person name="Tsugane M."/>
            <person name="Tsuji K."/>
            <person name="Ueda S."/>
            <person name="Waki K."/>
            <person name="Yamagata H."/>
            <person name="Yamamoto M."/>
            <person name="Yamamoto S."/>
            <person name="Yamane H."/>
            <person name="Yoshiki S."/>
            <person name="Yoshihara R."/>
            <person name="Yukawa K."/>
            <person name="Zhong H."/>
            <person name="Yano M."/>
            <person name="Yuan Q."/>
            <person name="Ouyang S."/>
            <person name="Liu J."/>
            <person name="Jones K.M."/>
            <person name="Gansberger K."/>
            <person name="Moffat K."/>
            <person name="Hill J."/>
            <person name="Bera J."/>
            <person name="Fadrosh D."/>
            <person name="Jin S."/>
            <person name="Johri S."/>
            <person name="Kim M."/>
            <person name="Overton L."/>
            <person name="Reardon M."/>
            <person name="Tsitrin T."/>
            <person name="Vuong H."/>
            <person name="Weaver B."/>
            <person name="Ciecko A."/>
            <person name="Tallon L."/>
            <person name="Jackson J."/>
            <person name="Pai G."/>
            <person name="Aken S.V."/>
            <person name="Utterback T."/>
            <person name="Reidmuller S."/>
            <person name="Feldblyum T."/>
            <person name="Hsiao J."/>
            <person name="Zismann V."/>
            <person name="Iobst S."/>
            <person name="de Vazeille A.R."/>
            <person name="Buell C.R."/>
            <person name="Ying K."/>
            <person name="Li Y."/>
            <person name="Lu T."/>
            <person name="Huang Y."/>
            <person name="Zhao Q."/>
            <person name="Feng Q."/>
            <person name="Zhang L."/>
            <person name="Zhu J."/>
            <person name="Weng Q."/>
            <person name="Mu J."/>
            <person name="Lu Y."/>
            <person name="Fan D."/>
            <person name="Liu Y."/>
            <person name="Guan J."/>
            <person name="Zhang Y."/>
            <person name="Yu S."/>
            <person name="Liu X."/>
            <person name="Zhang Y."/>
            <person name="Hong G."/>
            <person name="Han B."/>
            <person name="Choisne N."/>
            <person name="Demange N."/>
            <person name="Orjeda G."/>
            <person name="Samain S."/>
            <person name="Cattolico L."/>
            <person name="Pelletier E."/>
            <person name="Couloux A."/>
            <person name="Segurens B."/>
            <person name="Wincker P."/>
            <person name="D'Hont A."/>
            <person name="Scarpelli C."/>
            <person name="Weissenbach J."/>
            <person name="Salanoubat M."/>
            <person name="Quetier F."/>
            <person name="Yu Y."/>
            <person name="Kim H.R."/>
            <person name="Rambo T."/>
            <person name="Currie J."/>
            <person name="Collura K."/>
            <person name="Luo M."/>
            <person name="Yang T."/>
            <person name="Ammiraju J.S.S."/>
            <person name="Engler F."/>
            <person name="Soderlund C."/>
            <person name="Wing R.A."/>
            <person name="Palmer L.E."/>
            <person name="de la Bastide M."/>
            <person name="Spiegel L."/>
            <person name="Nascimento L."/>
            <person name="Zutavern T."/>
            <person name="O'Shaughnessy A."/>
            <person name="Dike S."/>
            <person name="Dedhia N."/>
            <person name="Preston R."/>
            <person name="Balija V."/>
            <person name="McCombie W.R."/>
            <person name="Chow T."/>
            <person name="Chen H."/>
            <person name="Chung M."/>
            <person name="Chen C."/>
            <person name="Shaw J."/>
            <person name="Wu H."/>
            <person name="Hsiao K."/>
            <person name="Chao Y."/>
            <person name="Chu M."/>
            <person name="Cheng C."/>
            <person name="Hour A."/>
            <person name="Lee P."/>
            <person name="Lin S."/>
            <person name="Lin Y."/>
            <person name="Liou J."/>
            <person name="Liu S."/>
            <person name="Hsing Y."/>
            <person name="Raghuvanshi S."/>
            <person name="Mohanty A."/>
            <person name="Bharti A.K."/>
            <person name="Gaur A."/>
            <person name="Gupta V."/>
            <person name="Kumar D."/>
            <person name="Ravi V."/>
            <person name="Vij S."/>
            <person name="Kapur A."/>
            <person name="Khurana P."/>
            <person name="Khurana P."/>
            <person name="Khurana J.P."/>
            <person name="Tyagi A.K."/>
            <person name="Gaikwad K."/>
            <person name="Singh A."/>
            <person name="Dalal V."/>
            <person name="Srivastava S."/>
            <person name="Dixit A."/>
            <person name="Pal A.K."/>
            <person name="Ghazi I.A."/>
            <person name="Yadav M."/>
            <person name="Pandit A."/>
            <person name="Bhargava A."/>
            <person name="Sureshbabu K."/>
            <person name="Batra K."/>
            <person name="Sharma T.R."/>
            <person name="Mohapatra T."/>
            <person name="Singh N.K."/>
            <person name="Messing J."/>
            <person name="Nelson A.B."/>
            <person name="Fuks G."/>
            <person name="Kavchok S."/>
            <person name="Keizer G."/>
            <person name="Linton E."/>
            <person name="Llaca V."/>
            <person name="Song R."/>
            <person name="Tanyolac B."/>
            <person name="Young S."/>
            <person name="Ho-Il K."/>
            <person name="Hahn J.H."/>
            <person name="Sangsakoo G."/>
            <person name="Vanavichit A."/>
            <person name="de Mattos Luiz.A.T."/>
            <person name="Zimmer P.D."/>
            <person name="Malone G."/>
            <person name="Dellagostin O."/>
            <person name="de Oliveira A.C."/>
            <person name="Bevan M."/>
            <person name="Bancroft I."/>
            <person name="Minx P."/>
            <person name="Cordum H."/>
            <person name="Wilson R."/>
            <person name="Cheng Z."/>
            <person name="Jin W."/>
            <person name="Jiang J."/>
            <person name="Leong S.A."/>
            <person name="Iwama H."/>
            <person name="Gojobori T."/>
            <person name="Itoh T."/>
            <person name="Niimura Y."/>
            <person name="Fujii Y."/>
            <person name="Habara T."/>
            <person name="Sakai H."/>
            <person name="Sato Y."/>
            <person name="Wilson G."/>
            <person name="Kumar K."/>
            <person name="McCouch S."/>
            <person name="Juretic N."/>
            <person name="Hoen D."/>
            <person name="Wright S."/>
            <person name="Bruskiewich R."/>
            <person name="Bureau T."/>
            <person name="Miyao A."/>
            <person name="Hirochika H."/>
            <person name="Nishikawa T."/>
            <person name="Kadowaki K."/>
            <person name="Sugiura M."/>
            <person name="Burr B."/>
            <person name="Sasaki T."/>
        </authorList>
    </citation>
    <scope>NUCLEOTIDE SEQUENCE [LARGE SCALE GENOMIC DNA]</scope>
    <source>
        <strain evidence="3">cv. Nipponbare</strain>
    </source>
</reference>
<dbReference type="Proteomes" id="UP000000763">
    <property type="component" value="Chromosome 2"/>
</dbReference>
<feature type="compositionally biased region" description="Basic residues" evidence="1">
    <location>
        <begin position="17"/>
        <end position="36"/>
    </location>
</feature>
<feature type="compositionally biased region" description="Low complexity" evidence="1">
    <location>
        <begin position="47"/>
        <end position="60"/>
    </location>
</feature>
<feature type="compositionally biased region" description="Polar residues" evidence="1">
    <location>
        <begin position="1"/>
        <end position="10"/>
    </location>
</feature>
<dbReference type="AlphaFoldDB" id="Q69IK8"/>
<dbReference type="EMBL" id="AP007227">
    <property type="protein sequence ID" value="BAD36712.1"/>
    <property type="molecule type" value="Genomic_DNA"/>
</dbReference>
<evidence type="ECO:0000313" key="2">
    <source>
        <dbReference type="EMBL" id="BAD36712.1"/>
    </source>
</evidence>
<protein>
    <submittedName>
        <fullName evidence="2">Uncharacterized protein</fullName>
    </submittedName>
</protein>
<reference evidence="3" key="2">
    <citation type="journal article" date="2008" name="Nucleic Acids Res.">
        <title>The rice annotation project database (RAP-DB): 2008 update.</title>
        <authorList>
            <consortium name="The rice annotation project (RAP)"/>
        </authorList>
    </citation>
    <scope>GENOME REANNOTATION</scope>
    <source>
        <strain evidence="3">cv. Nipponbare</strain>
    </source>
</reference>
<evidence type="ECO:0000313" key="3">
    <source>
        <dbReference type="Proteomes" id="UP000000763"/>
    </source>
</evidence>